<reference evidence="2" key="5">
    <citation type="journal article" date="2021" name="G3 (Bethesda)">
        <title>Aegilops tauschii genome assembly Aet v5.0 features greater sequence contiguity and improved annotation.</title>
        <authorList>
            <person name="Wang L."/>
            <person name="Zhu T."/>
            <person name="Rodriguez J.C."/>
            <person name="Deal K.R."/>
            <person name="Dubcovsky J."/>
            <person name="McGuire P.E."/>
            <person name="Lux T."/>
            <person name="Spannagl M."/>
            <person name="Mayer K.F.X."/>
            <person name="Baldrich P."/>
            <person name="Meyers B.C."/>
            <person name="Huo N."/>
            <person name="Gu Y.Q."/>
            <person name="Zhou H."/>
            <person name="Devos K.M."/>
            <person name="Bennetzen J.L."/>
            <person name="Unver T."/>
            <person name="Budak H."/>
            <person name="Gulick P.J."/>
            <person name="Galiba G."/>
            <person name="Kalapos B."/>
            <person name="Nelson D.R."/>
            <person name="Li P."/>
            <person name="You F.M."/>
            <person name="Luo M.C."/>
            <person name="Dvorak J."/>
        </authorList>
    </citation>
    <scope>NUCLEOTIDE SEQUENCE [LARGE SCALE GENOMIC DNA]</scope>
    <source>
        <strain evidence="2">cv. AL8/78</strain>
    </source>
</reference>
<dbReference type="Pfam" id="PF22936">
    <property type="entry name" value="Pol_BBD"/>
    <property type="match status" value="1"/>
</dbReference>
<organism evidence="2 3">
    <name type="scientific">Aegilops tauschii subsp. strangulata</name>
    <name type="common">Goatgrass</name>
    <dbReference type="NCBI Taxonomy" id="200361"/>
    <lineage>
        <taxon>Eukaryota</taxon>
        <taxon>Viridiplantae</taxon>
        <taxon>Streptophyta</taxon>
        <taxon>Embryophyta</taxon>
        <taxon>Tracheophyta</taxon>
        <taxon>Spermatophyta</taxon>
        <taxon>Magnoliopsida</taxon>
        <taxon>Liliopsida</taxon>
        <taxon>Poales</taxon>
        <taxon>Poaceae</taxon>
        <taxon>BOP clade</taxon>
        <taxon>Pooideae</taxon>
        <taxon>Triticodae</taxon>
        <taxon>Triticeae</taxon>
        <taxon>Triticinae</taxon>
        <taxon>Aegilops</taxon>
    </lineage>
</organism>
<reference evidence="3" key="1">
    <citation type="journal article" date="2014" name="Science">
        <title>Ancient hybridizations among the ancestral genomes of bread wheat.</title>
        <authorList>
            <consortium name="International Wheat Genome Sequencing Consortium,"/>
            <person name="Marcussen T."/>
            <person name="Sandve S.R."/>
            <person name="Heier L."/>
            <person name="Spannagl M."/>
            <person name="Pfeifer M."/>
            <person name="Jakobsen K.S."/>
            <person name="Wulff B.B."/>
            <person name="Steuernagel B."/>
            <person name="Mayer K.F."/>
            <person name="Olsen O.A."/>
        </authorList>
    </citation>
    <scope>NUCLEOTIDE SEQUENCE [LARGE SCALE GENOMIC DNA]</scope>
    <source>
        <strain evidence="3">cv. AL8/78</strain>
    </source>
</reference>
<dbReference type="STRING" id="200361.A0A452XIN1"/>
<dbReference type="Gramene" id="AET1Gv20014900.1">
    <property type="protein sequence ID" value="AET1Gv20014900.1"/>
    <property type="gene ID" value="AET1Gv20014900"/>
</dbReference>
<evidence type="ECO:0000313" key="2">
    <source>
        <dbReference type="EnsemblPlants" id="AET1Gv20014900.2"/>
    </source>
</evidence>
<dbReference type="Proteomes" id="UP000015105">
    <property type="component" value="Chromosome 1D"/>
</dbReference>
<dbReference type="EnsemblPlants" id="AET1Gv20014900.1">
    <property type="protein sequence ID" value="AET1Gv20014900.1"/>
    <property type="gene ID" value="AET1Gv20014900"/>
</dbReference>
<feature type="domain" description="Retrovirus-related Pol polyprotein from transposon TNT 1-94-like beta-barrel" evidence="1">
    <location>
        <begin position="1"/>
        <end position="61"/>
    </location>
</feature>
<reference evidence="3" key="2">
    <citation type="journal article" date="2017" name="Nat. Plants">
        <title>The Aegilops tauschii genome reveals multiple impacts of transposons.</title>
        <authorList>
            <person name="Zhao G."/>
            <person name="Zou C."/>
            <person name="Li K."/>
            <person name="Wang K."/>
            <person name="Li T."/>
            <person name="Gao L."/>
            <person name="Zhang X."/>
            <person name="Wang H."/>
            <person name="Yang Z."/>
            <person name="Liu X."/>
            <person name="Jiang W."/>
            <person name="Mao L."/>
            <person name="Kong X."/>
            <person name="Jiao Y."/>
            <person name="Jia J."/>
        </authorList>
    </citation>
    <scope>NUCLEOTIDE SEQUENCE [LARGE SCALE GENOMIC DNA]</scope>
    <source>
        <strain evidence="3">cv. AL8/78</strain>
    </source>
</reference>
<name>A0A452XIN1_AEGTS</name>
<dbReference type="EnsemblPlants" id="AET1Gv20014900.2">
    <property type="protein sequence ID" value="AET1Gv20014900.2"/>
    <property type="gene ID" value="AET1Gv20014900"/>
</dbReference>
<sequence>MTGERNIFAVLDDTVHGTVRFGDGSKVAICGRGSVVFRCQDGEQRTLTDVFFILSLRSNMVWNVHITGFL</sequence>
<accession>A0A452XIN1</accession>
<evidence type="ECO:0000313" key="3">
    <source>
        <dbReference type="Proteomes" id="UP000015105"/>
    </source>
</evidence>
<dbReference type="Gramene" id="AET1Gv20014900.2">
    <property type="protein sequence ID" value="AET1Gv20014900.2"/>
    <property type="gene ID" value="AET1Gv20014900"/>
</dbReference>
<reference evidence="2" key="4">
    <citation type="submission" date="2019-03" db="UniProtKB">
        <authorList>
            <consortium name="EnsemblPlants"/>
        </authorList>
    </citation>
    <scope>IDENTIFICATION</scope>
</reference>
<evidence type="ECO:0000259" key="1">
    <source>
        <dbReference type="Pfam" id="PF22936"/>
    </source>
</evidence>
<dbReference type="InterPro" id="IPR054722">
    <property type="entry name" value="PolX-like_BBD"/>
</dbReference>
<reference evidence="2" key="3">
    <citation type="journal article" date="2017" name="Nature">
        <title>Genome sequence of the progenitor of the wheat D genome Aegilops tauschii.</title>
        <authorList>
            <person name="Luo M.C."/>
            <person name="Gu Y.Q."/>
            <person name="Puiu D."/>
            <person name="Wang H."/>
            <person name="Twardziok S.O."/>
            <person name="Deal K.R."/>
            <person name="Huo N."/>
            <person name="Zhu T."/>
            <person name="Wang L."/>
            <person name="Wang Y."/>
            <person name="McGuire P.E."/>
            <person name="Liu S."/>
            <person name="Long H."/>
            <person name="Ramasamy R.K."/>
            <person name="Rodriguez J.C."/>
            <person name="Van S.L."/>
            <person name="Yuan L."/>
            <person name="Wang Z."/>
            <person name="Xia Z."/>
            <person name="Xiao L."/>
            <person name="Anderson O.D."/>
            <person name="Ouyang S."/>
            <person name="Liang Y."/>
            <person name="Zimin A.V."/>
            <person name="Pertea G."/>
            <person name="Qi P."/>
            <person name="Bennetzen J.L."/>
            <person name="Dai X."/>
            <person name="Dawson M.W."/>
            <person name="Muller H.G."/>
            <person name="Kugler K."/>
            <person name="Rivarola-Duarte L."/>
            <person name="Spannagl M."/>
            <person name="Mayer K.F.X."/>
            <person name="Lu F.H."/>
            <person name="Bevan M.W."/>
            <person name="Leroy P."/>
            <person name="Li P."/>
            <person name="You F.M."/>
            <person name="Sun Q."/>
            <person name="Liu Z."/>
            <person name="Lyons E."/>
            <person name="Wicker T."/>
            <person name="Salzberg S.L."/>
            <person name="Devos K.M."/>
            <person name="Dvorak J."/>
        </authorList>
    </citation>
    <scope>NUCLEOTIDE SEQUENCE [LARGE SCALE GENOMIC DNA]</scope>
    <source>
        <strain evidence="2">cv. AL8/78</strain>
    </source>
</reference>
<keyword evidence="3" id="KW-1185">Reference proteome</keyword>
<dbReference type="AlphaFoldDB" id="A0A452XIN1"/>
<proteinExistence type="predicted"/>
<protein>
    <recommendedName>
        <fullName evidence="1">Retrovirus-related Pol polyprotein from transposon TNT 1-94-like beta-barrel domain-containing protein</fullName>
    </recommendedName>
</protein>